<feature type="transmembrane region" description="Helical" evidence="6">
    <location>
        <begin position="41"/>
        <end position="63"/>
    </location>
</feature>
<evidence type="ECO:0000256" key="3">
    <source>
        <dbReference type="ARBA" id="ARBA00022692"/>
    </source>
</evidence>
<dbReference type="PANTHER" id="PTHR45138:SF9">
    <property type="entry name" value="DIGUANYLATE CYCLASE DGCM-RELATED"/>
    <property type="match status" value="1"/>
</dbReference>
<keyword evidence="9" id="KW-1185">Reference proteome</keyword>
<keyword evidence="2" id="KW-1003">Cell membrane</keyword>
<dbReference type="RefSeq" id="WP_088249413.1">
    <property type="nucleotide sequence ID" value="NZ_NHMK01000022.1"/>
</dbReference>
<feature type="transmembrane region" description="Helical" evidence="6">
    <location>
        <begin position="109"/>
        <end position="130"/>
    </location>
</feature>
<dbReference type="CDD" id="cd01949">
    <property type="entry name" value="GGDEF"/>
    <property type="match status" value="1"/>
</dbReference>
<gene>
    <name evidence="8" type="ORF">CBQ26_14800</name>
</gene>
<accession>A0A246BHP6</accession>
<evidence type="ECO:0000256" key="4">
    <source>
        <dbReference type="ARBA" id="ARBA00022989"/>
    </source>
</evidence>
<evidence type="ECO:0000256" key="2">
    <source>
        <dbReference type="ARBA" id="ARBA00022475"/>
    </source>
</evidence>
<dbReference type="InterPro" id="IPR011620">
    <property type="entry name" value="Sig_transdc_His_kinase_LytS_TM"/>
</dbReference>
<dbReference type="NCBIfam" id="TIGR00254">
    <property type="entry name" value="GGDEF"/>
    <property type="match status" value="1"/>
</dbReference>
<organism evidence="8 9">
    <name type="scientific">Deinococcus indicus</name>
    <dbReference type="NCBI Taxonomy" id="223556"/>
    <lineage>
        <taxon>Bacteria</taxon>
        <taxon>Thermotogati</taxon>
        <taxon>Deinococcota</taxon>
        <taxon>Deinococci</taxon>
        <taxon>Deinococcales</taxon>
        <taxon>Deinococcaceae</taxon>
        <taxon>Deinococcus</taxon>
    </lineage>
</organism>
<dbReference type="EMBL" id="NHMK01000022">
    <property type="protein sequence ID" value="OWL94782.1"/>
    <property type="molecule type" value="Genomic_DNA"/>
</dbReference>
<dbReference type="Pfam" id="PF07694">
    <property type="entry name" value="5TM-5TMR_LYT"/>
    <property type="match status" value="1"/>
</dbReference>
<dbReference type="SMART" id="SM00267">
    <property type="entry name" value="GGDEF"/>
    <property type="match status" value="1"/>
</dbReference>
<proteinExistence type="predicted"/>
<keyword evidence="5 6" id="KW-0472">Membrane</keyword>
<dbReference type="SUPFAM" id="SSF55073">
    <property type="entry name" value="Nucleotide cyclase"/>
    <property type="match status" value="1"/>
</dbReference>
<dbReference type="InterPro" id="IPR050469">
    <property type="entry name" value="Diguanylate_Cyclase"/>
</dbReference>
<name>A0A246BHP6_9DEIO</name>
<dbReference type="PANTHER" id="PTHR45138">
    <property type="entry name" value="REGULATORY COMPONENTS OF SENSORY TRANSDUCTION SYSTEM"/>
    <property type="match status" value="1"/>
</dbReference>
<feature type="transmembrane region" description="Helical" evidence="6">
    <location>
        <begin position="168"/>
        <end position="189"/>
    </location>
</feature>
<feature type="transmembrane region" description="Helical" evidence="6">
    <location>
        <begin position="142"/>
        <end position="162"/>
    </location>
</feature>
<dbReference type="GO" id="GO:0005886">
    <property type="term" value="C:plasma membrane"/>
    <property type="evidence" value="ECO:0007669"/>
    <property type="project" value="UniProtKB-SubCell"/>
</dbReference>
<dbReference type="AlphaFoldDB" id="A0A246BHP6"/>
<evidence type="ECO:0000259" key="7">
    <source>
        <dbReference type="PROSITE" id="PS50887"/>
    </source>
</evidence>
<dbReference type="PROSITE" id="PS50887">
    <property type="entry name" value="GGDEF"/>
    <property type="match status" value="1"/>
</dbReference>
<reference evidence="8 9" key="1">
    <citation type="submission" date="2017-05" db="EMBL/GenBank/DDBJ databases">
        <title>De novo genome assembly of Deniococcus indicus strain DR1.</title>
        <authorList>
            <person name="Chauhan D."/>
            <person name="Yennamalli R.M."/>
            <person name="Priyadarshini R."/>
        </authorList>
    </citation>
    <scope>NUCLEOTIDE SEQUENCE [LARGE SCALE GENOMIC DNA]</scope>
    <source>
        <strain evidence="8 9">DR1</strain>
    </source>
</reference>
<dbReference type="Pfam" id="PF00990">
    <property type="entry name" value="GGDEF"/>
    <property type="match status" value="1"/>
</dbReference>
<comment type="subcellular location">
    <subcellularLocation>
        <location evidence="1">Cell membrane</location>
        <topology evidence="1">Multi-pass membrane protein</topology>
    </subcellularLocation>
</comment>
<evidence type="ECO:0000313" key="8">
    <source>
        <dbReference type="EMBL" id="OWL94782.1"/>
    </source>
</evidence>
<evidence type="ECO:0000256" key="5">
    <source>
        <dbReference type="ARBA" id="ARBA00023136"/>
    </source>
</evidence>
<dbReference type="GO" id="GO:0071555">
    <property type="term" value="P:cell wall organization"/>
    <property type="evidence" value="ECO:0007669"/>
    <property type="project" value="InterPro"/>
</dbReference>
<feature type="domain" description="GGDEF" evidence="7">
    <location>
        <begin position="230"/>
        <end position="356"/>
    </location>
</feature>
<keyword evidence="4 6" id="KW-1133">Transmembrane helix</keyword>
<sequence>MDFLTLLNGVVLNLAVLIAGVFLISLTFFEVGRPDRPAALVTRYLALVGISFLALFNAVPLAPGILFDFRMVPVALVARRHGRLAGLAVALPVGAFRALLGGVGVGPSLVQLLLVAWLAAPNGTWLNLSAVPGEAMMRTPWVALRLFALANLPLFAAFALGGRPWTQAVAAYAALVALSAVGLLLGQVAGHTRMQSLARQQHYRTLAFTDALTGALNRRQFELDLPVTPHGTHLLLLDLDHFKRVNDTYGHETGDRVLQAFCAVVQEHVRSGDRLYRLGGEEFAVLLTGPDGAAGVAERVRAQVHALLARRVGLPGETFTVSGGLVPVGQDAPAQADERLYRAKAQGRNRIVAMSAAP</sequence>
<evidence type="ECO:0000256" key="1">
    <source>
        <dbReference type="ARBA" id="ARBA00004651"/>
    </source>
</evidence>
<evidence type="ECO:0000313" key="9">
    <source>
        <dbReference type="Proteomes" id="UP000197208"/>
    </source>
</evidence>
<protein>
    <submittedName>
        <fullName evidence="8">GGDEF domain-containing protein</fullName>
    </submittedName>
</protein>
<comment type="caution">
    <text evidence="8">The sequence shown here is derived from an EMBL/GenBank/DDBJ whole genome shotgun (WGS) entry which is preliminary data.</text>
</comment>
<dbReference type="InterPro" id="IPR029787">
    <property type="entry name" value="Nucleotide_cyclase"/>
</dbReference>
<dbReference type="OrthoDB" id="9759607at2"/>
<dbReference type="GO" id="GO:0000155">
    <property type="term" value="F:phosphorelay sensor kinase activity"/>
    <property type="evidence" value="ECO:0007669"/>
    <property type="project" value="InterPro"/>
</dbReference>
<feature type="transmembrane region" description="Helical" evidence="6">
    <location>
        <begin position="7"/>
        <end position="29"/>
    </location>
</feature>
<dbReference type="GO" id="GO:1902201">
    <property type="term" value="P:negative regulation of bacterial-type flagellum-dependent cell motility"/>
    <property type="evidence" value="ECO:0007669"/>
    <property type="project" value="TreeGrafter"/>
</dbReference>
<dbReference type="GO" id="GO:0052621">
    <property type="term" value="F:diguanylate cyclase activity"/>
    <property type="evidence" value="ECO:0007669"/>
    <property type="project" value="TreeGrafter"/>
</dbReference>
<dbReference type="GO" id="GO:0043709">
    <property type="term" value="P:cell adhesion involved in single-species biofilm formation"/>
    <property type="evidence" value="ECO:0007669"/>
    <property type="project" value="TreeGrafter"/>
</dbReference>
<evidence type="ECO:0000256" key="6">
    <source>
        <dbReference type="SAM" id="Phobius"/>
    </source>
</evidence>
<dbReference type="Gene3D" id="3.30.70.270">
    <property type="match status" value="1"/>
</dbReference>
<dbReference type="InterPro" id="IPR000160">
    <property type="entry name" value="GGDEF_dom"/>
</dbReference>
<dbReference type="InterPro" id="IPR043128">
    <property type="entry name" value="Rev_trsase/Diguanyl_cyclase"/>
</dbReference>
<keyword evidence="3 6" id="KW-0812">Transmembrane</keyword>
<dbReference type="Proteomes" id="UP000197208">
    <property type="component" value="Unassembled WGS sequence"/>
</dbReference>